<dbReference type="Gene3D" id="3.30.40.10">
    <property type="entry name" value="Zinc/RING finger domain, C3HC4 (zinc finger)"/>
    <property type="match status" value="1"/>
</dbReference>
<evidence type="ECO:0000259" key="4">
    <source>
        <dbReference type="Pfam" id="PF12906"/>
    </source>
</evidence>
<protein>
    <recommendedName>
        <fullName evidence="4">RING-CH-type domain-containing protein</fullName>
    </recommendedName>
</protein>
<keyword evidence="1" id="KW-0479">Metal-binding</keyword>
<keyword evidence="2" id="KW-0863">Zinc-finger</keyword>
<dbReference type="PANTHER" id="PTHR46214">
    <property type="entry name" value="ZINC FINGER, RING-CH-TYPE"/>
    <property type="match status" value="1"/>
</dbReference>
<dbReference type="GO" id="GO:0008270">
    <property type="term" value="F:zinc ion binding"/>
    <property type="evidence" value="ECO:0007669"/>
    <property type="project" value="UniProtKB-KW"/>
</dbReference>
<reference evidence="5" key="1">
    <citation type="submission" date="2018-02" db="EMBL/GenBank/DDBJ databases">
        <title>Rhizophora mucronata_Transcriptome.</title>
        <authorList>
            <person name="Meera S.P."/>
            <person name="Sreeshan A."/>
            <person name="Augustine A."/>
        </authorList>
    </citation>
    <scope>NUCLEOTIDE SEQUENCE</scope>
    <source>
        <tissue evidence="5">Leaf</tissue>
    </source>
</reference>
<evidence type="ECO:0000256" key="2">
    <source>
        <dbReference type="ARBA" id="ARBA00022771"/>
    </source>
</evidence>
<proteinExistence type="predicted"/>
<dbReference type="EMBL" id="GGEC01079090">
    <property type="protein sequence ID" value="MBX59574.1"/>
    <property type="molecule type" value="Transcribed_RNA"/>
</dbReference>
<accession>A0A2P2PXU3</accession>
<feature type="domain" description="RING-CH-type" evidence="4">
    <location>
        <begin position="5"/>
        <end position="33"/>
    </location>
</feature>
<evidence type="ECO:0000256" key="3">
    <source>
        <dbReference type="ARBA" id="ARBA00022833"/>
    </source>
</evidence>
<keyword evidence="3" id="KW-0862">Zinc</keyword>
<sequence>MDLIQLGCGCKDDLGIAHAHCAEAWFKLKGNTSASFSSVFPFHSALRLYPPNRTLRGNFGS</sequence>
<organism evidence="5">
    <name type="scientific">Rhizophora mucronata</name>
    <name type="common">Asiatic mangrove</name>
    <dbReference type="NCBI Taxonomy" id="61149"/>
    <lineage>
        <taxon>Eukaryota</taxon>
        <taxon>Viridiplantae</taxon>
        <taxon>Streptophyta</taxon>
        <taxon>Embryophyta</taxon>
        <taxon>Tracheophyta</taxon>
        <taxon>Spermatophyta</taxon>
        <taxon>Magnoliopsida</taxon>
        <taxon>eudicotyledons</taxon>
        <taxon>Gunneridae</taxon>
        <taxon>Pentapetalae</taxon>
        <taxon>rosids</taxon>
        <taxon>fabids</taxon>
        <taxon>Malpighiales</taxon>
        <taxon>Rhizophoraceae</taxon>
        <taxon>Rhizophora</taxon>
    </lineage>
</organism>
<dbReference type="InterPro" id="IPR011016">
    <property type="entry name" value="Znf_RING-CH"/>
</dbReference>
<dbReference type="InterPro" id="IPR013083">
    <property type="entry name" value="Znf_RING/FYVE/PHD"/>
</dbReference>
<dbReference type="Pfam" id="PF12906">
    <property type="entry name" value="RINGv"/>
    <property type="match status" value="1"/>
</dbReference>
<dbReference type="PANTHER" id="PTHR46214:SF8">
    <property type="entry name" value="RING_FYVE_PHD ZINC FINGER SUPERFAMILY PROTEIN"/>
    <property type="match status" value="1"/>
</dbReference>
<dbReference type="SUPFAM" id="SSF57850">
    <property type="entry name" value="RING/U-box"/>
    <property type="match status" value="1"/>
</dbReference>
<evidence type="ECO:0000256" key="1">
    <source>
        <dbReference type="ARBA" id="ARBA00022723"/>
    </source>
</evidence>
<name>A0A2P2PXU3_RHIMU</name>
<dbReference type="AlphaFoldDB" id="A0A2P2PXU3"/>
<evidence type="ECO:0000313" key="5">
    <source>
        <dbReference type="EMBL" id="MBX59574.1"/>
    </source>
</evidence>